<dbReference type="GO" id="GO:0009507">
    <property type="term" value="C:chloroplast"/>
    <property type="evidence" value="ECO:0007669"/>
    <property type="project" value="UniProtKB-SubCell"/>
</dbReference>
<dbReference type="OrthoDB" id="42698at2759"/>
<evidence type="ECO:0000256" key="4">
    <source>
        <dbReference type="SAM" id="Phobius"/>
    </source>
</evidence>
<keyword evidence="4" id="KW-0472">Membrane</keyword>
<evidence type="ECO:0000313" key="5">
    <source>
        <dbReference type="EMBL" id="CAB9515659.1"/>
    </source>
</evidence>
<gene>
    <name evidence="5" type="ORF">SEMRO_730_G194060.1</name>
</gene>
<proteinExistence type="predicted"/>
<dbReference type="Proteomes" id="UP001153069">
    <property type="component" value="Unassembled WGS sequence"/>
</dbReference>
<accession>A0A9N8EC31</accession>
<dbReference type="EMBL" id="CAICTM010000729">
    <property type="protein sequence ID" value="CAB9515659.1"/>
    <property type="molecule type" value="Genomic_DNA"/>
</dbReference>
<keyword evidence="6" id="KW-1185">Reference proteome</keyword>
<keyword evidence="3" id="KW-0934">Plastid</keyword>
<dbReference type="PANTHER" id="PTHR33926">
    <property type="entry name" value="PROTEIN TIC 22, CHLOROPLASTIC"/>
    <property type="match status" value="1"/>
</dbReference>
<evidence type="ECO:0000256" key="3">
    <source>
        <dbReference type="ARBA" id="ARBA00022640"/>
    </source>
</evidence>
<name>A0A9N8EC31_9STRA</name>
<keyword evidence="2" id="KW-0150">Chloroplast</keyword>
<dbReference type="GO" id="GO:0015031">
    <property type="term" value="P:protein transport"/>
    <property type="evidence" value="ECO:0007669"/>
    <property type="project" value="InterPro"/>
</dbReference>
<evidence type="ECO:0000256" key="2">
    <source>
        <dbReference type="ARBA" id="ARBA00022528"/>
    </source>
</evidence>
<dbReference type="AlphaFoldDB" id="A0A9N8EC31"/>
<dbReference type="InterPro" id="IPR007378">
    <property type="entry name" value="Tic22-like"/>
</dbReference>
<evidence type="ECO:0000256" key="1">
    <source>
        <dbReference type="ARBA" id="ARBA00004229"/>
    </source>
</evidence>
<reference evidence="5" key="1">
    <citation type="submission" date="2020-06" db="EMBL/GenBank/DDBJ databases">
        <authorList>
            <consortium name="Plant Systems Biology data submission"/>
        </authorList>
    </citation>
    <scope>NUCLEOTIDE SEQUENCE</scope>
    <source>
        <strain evidence="5">D6</strain>
    </source>
</reference>
<dbReference type="PANTHER" id="PTHR33926:SF4">
    <property type="entry name" value="PROTEIN TIC 22, CHLOROPLASTIC"/>
    <property type="match status" value="1"/>
</dbReference>
<protein>
    <submittedName>
        <fullName evidence="5">Uncharacterized protein</fullName>
    </submittedName>
</protein>
<dbReference type="Pfam" id="PF04278">
    <property type="entry name" value="Tic22"/>
    <property type="match status" value="1"/>
</dbReference>
<dbReference type="Gene3D" id="3.40.1350.100">
    <property type="match status" value="2"/>
</dbReference>
<comment type="subcellular location">
    <subcellularLocation>
        <location evidence="1">Plastid</location>
        <location evidence="1">Chloroplast</location>
    </subcellularLocation>
</comment>
<feature type="transmembrane region" description="Helical" evidence="4">
    <location>
        <begin position="82"/>
        <end position="105"/>
    </location>
</feature>
<keyword evidence="4" id="KW-1133">Transmembrane helix</keyword>
<evidence type="ECO:0000313" key="6">
    <source>
        <dbReference type="Proteomes" id="UP001153069"/>
    </source>
</evidence>
<comment type="caution">
    <text evidence="5">The sequence shown here is derived from an EMBL/GenBank/DDBJ whole genome shotgun (WGS) entry which is preliminary data.</text>
</comment>
<sequence>MMMEQPKITRGNKKVSFWINFAVTVSLLAGLLPCSAFLHPTVHTRGISKPNGLLQLKSQDIHVGTINTQLSMSSNDEGGGGGLQGILFSLLGATIILLFVGTSFLPMMDGGGRDLSIADSVVTKQDAPEKLKNYEATGDRLSRSSIQEKLNTVPVFYLVDKENVMGTNIFMSYQDASDAAGLLTVKATTLDQVTYPLVLKRGRMRMAPPPDAVQKAEAGISESSQTKYRLVPSKSALKDAASFSMDVADSDIPLFVADRLAFASNKGPQLPLFLEKADCETSYNRLRESSSKLPETPNIRSTTLMETLNSMEKGTRPGVSQLAFYSSAEDLIKATDMMMEQ</sequence>
<organism evidence="5 6">
    <name type="scientific">Seminavis robusta</name>
    <dbReference type="NCBI Taxonomy" id="568900"/>
    <lineage>
        <taxon>Eukaryota</taxon>
        <taxon>Sar</taxon>
        <taxon>Stramenopiles</taxon>
        <taxon>Ochrophyta</taxon>
        <taxon>Bacillariophyta</taxon>
        <taxon>Bacillariophyceae</taxon>
        <taxon>Bacillariophycidae</taxon>
        <taxon>Naviculales</taxon>
        <taxon>Naviculaceae</taxon>
        <taxon>Seminavis</taxon>
    </lineage>
</organism>
<keyword evidence="4" id="KW-0812">Transmembrane</keyword>